<sequence>MGESPRRKMQVINQETITRYGGIDLAVLAIEAMLSLLLGTATPYGITLFIICAILFIYNMSKRRIKTGSESGIIIVGGALYTIMHFLPTVPEALPLGFLLFGAILTALKVVRET</sequence>
<evidence type="ECO:0000313" key="3">
    <source>
        <dbReference type="Proteomes" id="UP001139336"/>
    </source>
</evidence>
<evidence type="ECO:0000313" key="2">
    <source>
        <dbReference type="EMBL" id="MCF4005772.1"/>
    </source>
</evidence>
<comment type="caution">
    <text evidence="2">The sequence shown here is derived from an EMBL/GenBank/DDBJ whole genome shotgun (WGS) entry which is preliminary data.</text>
</comment>
<dbReference type="EMBL" id="JAKGSI010000001">
    <property type="protein sequence ID" value="MCF4005772.1"/>
    <property type="molecule type" value="Genomic_DNA"/>
</dbReference>
<feature type="transmembrane region" description="Helical" evidence="1">
    <location>
        <begin position="93"/>
        <end position="111"/>
    </location>
</feature>
<dbReference type="AlphaFoldDB" id="A0A9X1QM29"/>
<reference evidence="2" key="1">
    <citation type="submission" date="2022-01" db="EMBL/GenBank/DDBJ databases">
        <title>Corynebacterium sp. nov isolated from isolated from the feces of the greater white-fronted geese (Anser albifrons) at Poyang Lake, PR China.</title>
        <authorList>
            <person name="Liu Q."/>
        </authorList>
    </citation>
    <scope>NUCLEOTIDE SEQUENCE</scope>
    <source>
        <strain evidence="2">JCM 32435</strain>
    </source>
</reference>
<protein>
    <submittedName>
        <fullName evidence="2">Uncharacterized protein</fullName>
    </submittedName>
</protein>
<proteinExistence type="predicted"/>
<feature type="transmembrane region" description="Helical" evidence="1">
    <location>
        <begin position="68"/>
        <end position="87"/>
    </location>
</feature>
<name>A0A9X1QM29_9CORY</name>
<feature type="transmembrane region" description="Helical" evidence="1">
    <location>
        <begin position="44"/>
        <end position="61"/>
    </location>
</feature>
<accession>A0A9X1QM29</accession>
<dbReference type="Proteomes" id="UP001139336">
    <property type="component" value="Unassembled WGS sequence"/>
</dbReference>
<keyword evidence="3" id="KW-1185">Reference proteome</keyword>
<organism evidence="2 3">
    <name type="scientific">Corynebacterium uropygiale</name>
    <dbReference type="NCBI Taxonomy" id="1775911"/>
    <lineage>
        <taxon>Bacteria</taxon>
        <taxon>Bacillati</taxon>
        <taxon>Actinomycetota</taxon>
        <taxon>Actinomycetes</taxon>
        <taxon>Mycobacteriales</taxon>
        <taxon>Corynebacteriaceae</taxon>
        <taxon>Corynebacterium</taxon>
    </lineage>
</organism>
<evidence type="ECO:0000256" key="1">
    <source>
        <dbReference type="SAM" id="Phobius"/>
    </source>
</evidence>
<keyword evidence="1" id="KW-1133">Transmembrane helix</keyword>
<dbReference type="RefSeq" id="WP_236117575.1">
    <property type="nucleotide sequence ID" value="NZ_JAKGSI010000001.1"/>
</dbReference>
<keyword evidence="1" id="KW-0812">Transmembrane</keyword>
<keyword evidence="1" id="KW-0472">Membrane</keyword>
<gene>
    <name evidence="2" type="ORF">L1O03_01085</name>
</gene>